<dbReference type="Gene3D" id="3.10.450.50">
    <property type="match status" value="1"/>
</dbReference>
<reference evidence="2 3" key="1">
    <citation type="submission" date="2016-12" db="EMBL/GenBank/DDBJ databases">
        <authorList>
            <person name="Song W.-J."/>
            <person name="Kurnit D.M."/>
        </authorList>
    </citation>
    <scope>NUCLEOTIDE SEQUENCE [LARGE SCALE GENOMIC DNA]</scope>
    <source>
        <strain evidence="2 3">HSG9</strain>
    </source>
</reference>
<keyword evidence="1" id="KW-0732">Signal</keyword>
<feature type="signal peptide" evidence="1">
    <location>
        <begin position="1"/>
        <end position="19"/>
    </location>
</feature>
<proteinExistence type="predicted"/>
<dbReference type="SUPFAM" id="SSF54427">
    <property type="entry name" value="NTF2-like"/>
    <property type="match status" value="1"/>
</dbReference>
<keyword evidence="2" id="KW-0808">Transferase</keyword>
<dbReference type="Proteomes" id="UP000191680">
    <property type="component" value="Unassembled WGS sequence"/>
</dbReference>
<protein>
    <submittedName>
        <fullName evidence="2">3-methyl-2-oxobutanoate hydroxymethyltransferase</fullName>
    </submittedName>
</protein>
<dbReference type="GO" id="GO:0008168">
    <property type="term" value="F:methyltransferase activity"/>
    <property type="evidence" value="ECO:0007669"/>
    <property type="project" value="UniProtKB-KW"/>
</dbReference>
<organism evidence="2 3">
    <name type="scientific">Croceivirga radicis</name>
    <dbReference type="NCBI Taxonomy" id="1929488"/>
    <lineage>
        <taxon>Bacteria</taxon>
        <taxon>Pseudomonadati</taxon>
        <taxon>Bacteroidota</taxon>
        <taxon>Flavobacteriia</taxon>
        <taxon>Flavobacteriales</taxon>
        <taxon>Flavobacteriaceae</taxon>
        <taxon>Croceivirga</taxon>
    </lineage>
</organism>
<evidence type="ECO:0000256" key="1">
    <source>
        <dbReference type="SAM" id="SignalP"/>
    </source>
</evidence>
<gene>
    <name evidence="2" type="ORF">BUL40_05740</name>
</gene>
<dbReference type="OrthoDB" id="117186at2"/>
<name>A0A1V6LT32_9FLAO</name>
<keyword evidence="3" id="KW-1185">Reference proteome</keyword>
<accession>A0A1V6LT32</accession>
<evidence type="ECO:0000313" key="3">
    <source>
        <dbReference type="Proteomes" id="UP000191680"/>
    </source>
</evidence>
<dbReference type="GO" id="GO:0032259">
    <property type="term" value="P:methylation"/>
    <property type="evidence" value="ECO:0007669"/>
    <property type="project" value="UniProtKB-KW"/>
</dbReference>
<dbReference type="EMBL" id="MTBC01000003">
    <property type="protein sequence ID" value="OQD43335.1"/>
    <property type="molecule type" value="Genomic_DNA"/>
</dbReference>
<comment type="caution">
    <text evidence="2">The sequence shown here is derived from an EMBL/GenBank/DDBJ whole genome shotgun (WGS) entry which is preliminary data.</text>
</comment>
<keyword evidence="2" id="KW-0489">Methyltransferase</keyword>
<evidence type="ECO:0000313" key="2">
    <source>
        <dbReference type="EMBL" id="OQD43335.1"/>
    </source>
</evidence>
<dbReference type="AlphaFoldDB" id="A0A1V6LT32"/>
<feature type="chain" id="PRO_5012935219" evidence="1">
    <location>
        <begin position="20"/>
        <end position="152"/>
    </location>
</feature>
<dbReference type="InterPro" id="IPR032710">
    <property type="entry name" value="NTF2-like_dom_sf"/>
</dbReference>
<sequence>MRKCLFLFVISLSSINSFAQDDAKTAVKKTVERFFEGFHAQDSLVMKEVVYNQVVLQTTAQNKDGQTVFKTDEISALYKNIVAIPKTVNFNEKLISWDINVDRTMANAWVGYEFWLNGSLSHCGVNAFQLINFNGHWKIVYLIDTRGKEGCE</sequence>